<dbReference type="EMBL" id="JBHRZT010000072">
    <property type="protein sequence ID" value="MFC3885821.1"/>
    <property type="molecule type" value="Genomic_DNA"/>
</dbReference>
<keyword evidence="2" id="KW-1185">Reference proteome</keyword>
<comment type="caution">
    <text evidence="1">The sequence shown here is derived from an EMBL/GenBank/DDBJ whole genome shotgun (WGS) entry which is preliminary data.</text>
</comment>
<proteinExistence type="predicted"/>
<organism evidence="1 2">
    <name type="scientific">Bacillus songklensis</name>
    <dbReference type="NCBI Taxonomy" id="1069116"/>
    <lineage>
        <taxon>Bacteria</taxon>
        <taxon>Bacillati</taxon>
        <taxon>Bacillota</taxon>
        <taxon>Bacilli</taxon>
        <taxon>Bacillales</taxon>
        <taxon>Bacillaceae</taxon>
        <taxon>Bacillus</taxon>
    </lineage>
</organism>
<protein>
    <submittedName>
        <fullName evidence="1">GapA-binding peptide SR1P</fullName>
    </submittedName>
</protein>
<name>A0ABV8B697_9BACI</name>
<evidence type="ECO:0000313" key="1">
    <source>
        <dbReference type="EMBL" id="MFC3885821.1"/>
    </source>
</evidence>
<gene>
    <name evidence="1" type="ORF">ACFOU2_21040</name>
</gene>
<sequence>MGTIICQICNNTIDHFENEKVATLYGQCNCCDEKQEEGSK</sequence>
<dbReference type="RefSeq" id="WP_377918210.1">
    <property type="nucleotide sequence ID" value="NZ_JBHRZT010000072.1"/>
</dbReference>
<evidence type="ECO:0000313" key="2">
    <source>
        <dbReference type="Proteomes" id="UP001595752"/>
    </source>
</evidence>
<accession>A0ABV8B697</accession>
<dbReference type="InterPro" id="IPR025236">
    <property type="entry name" value="SR1P"/>
</dbReference>
<reference evidence="2" key="1">
    <citation type="journal article" date="2019" name="Int. J. Syst. Evol. Microbiol.">
        <title>The Global Catalogue of Microorganisms (GCM) 10K type strain sequencing project: providing services to taxonomists for standard genome sequencing and annotation.</title>
        <authorList>
            <consortium name="The Broad Institute Genomics Platform"/>
            <consortium name="The Broad Institute Genome Sequencing Center for Infectious Disease"/>
            <person name="Wu L."/>
            <person name="Ma J."/>
        </authorList>
    </citation>
    <scope>NUCLEOTIDE SEQUENCE [LARGE SCALE GENOMIC DNA]</scope>
    <source>
        <strain evidence="2">CCUG 61889</strain>
    </source>
</reference>
<dbReference type="Pfam" id="PF13790">
    <property type="entry name" value="SR1P"/>
    <property type="match status" value="1"/>
</dbReference>
<dbReference type="Proteomes" id="UP001595752">
    <property type="component" value="Unassembled WGS sequence"/>
</dbReference>